<reference evidence="3 4" key="1">
    <citation type="submission" date="2018-05" db="EMBL/GenBank/DDBJ databases">
        <title>Genomic Encyclopedia of Type Strains, Phase III (KMG-III): the genomes of soil and plant-associated and newly described type strains.</title>
        <authorList>
            <person name="Whitman W."/>
        </authorList>
    </citation>
    <scope>NUCLEOTIDE SEQUENCE [LARGE SCALE GENOMIC DNA]</scope>
    <source>
        <strain evidence="3 4">CECT 5696</strain>
    </source>
</reference>
<proteinExistence type="predicted"/>
<dbReference type="SUPFAM" id="SSF55729">
    <property type="entry name" value="Acyl-CoA N-acyltransferases (Nat)"/>
    <property type="match status" value="1"/>
</dbReference>
<evidence type="ECO:0000313" key="4">
    <source>
        <dbReference type="Proteomes" id="UP000246635"/>
    </source>
</evidence>
<dbReference type="PANTHER" id="PTHR31438:SF1">
    <property type="entry name" value="LYSINE N-ACYLTRANSFERASE C17G9.06C-RELATED"/>
    <property type="match status" value="1"/>
</dbReference>
<feature type="domain" description="N-acetyltransferase" evidence="2">
    <location>
        <begin position="9"/>
        <end position="180"/>
    </location>
</feature>
<dbReference type="RefSeq" id="WP_110046752.1">
    <property type="nucleotide sequence ID" value="NZ_CP054612.1"/>
</dbReference>
<dbReference type="PROSITE" id="PS51186">
    <property type="entry name" value="GNAT"/>
    <property type="match status" value="1"/>
</dbReference>
<dbReference type="InterPro" id="IPR000182">
    <property type="entry name" value="GNAT_dom"/>
</dbReference>
<dbReference type="CDD" id="cd04301">
    <property type="entry name" value="NAT_SF"/>
    <property type="match status" value="1"/>
</dbReference>
<protein>
    <submittedName>
        <fullName evidence="3">Aminoglycoside 6'-N-acetyltransferase</fullName>
    </submittedName>
</protein>
<dbReference type="GO" id="GO:0046677">
    <property type="term" value="P:response to antibiotic"/>
    <property type="evidence" value="ECO:0007669"/>
    <property type="project" value="UniProtKB-KW"/>
</dbReference>
<name>A0A2V2YQ11_9BACL</name>
<dbReference type="EMBL" id="QGTQ01000030">
    <property type="protein sequence ID" value="PWV94531.1"/>
    <property type="molecule type" value="Genomic_DNA"/>
</dbReference>
<dbReference type="AlphaFoldDB" id="A0A2V2YQ11"/>
<evidence type="ECO:0000259" key="2">
    <source>
        <dbReference type="PROSITE" id="PS51186"/>
    </source>
</evidence>
<comment type="caution">
    <text evidence="3">The sequence shown here is derived from an EMBL/GenBank/DDBJ whole genome shotgun (WGS) entry which is preliminary data.</text>
</comment>
<dbReference type="Gene3D" id="3.40.630.30">
    <property type="match status" value="1"/>
</dbReference>
<keyword evidence="4" id="KW-1185">Reference proteome</keyword>
<dbReference type="OrthoDB" id="9795206at2"/>
<sequence length="184" mass="22189">MVLYQQDQLTVRRLELDDAQLLVRWLSDPVVLEFYEGRDRPHDHALVMEHFYRGDDDEEVRCIVEFEEEAIGYIQFYPLDDEDREEYGYQDVVGDIYGMDQFIGEPRFWNRGVGTKLVQATVQYLFREKEAAKVIMDPQTWNTRALRVYDKCRFNRVKLLESHEWHEGEMRDCWLIERNQPLDS</sequence>
<evidence type="ECO:0000256" key="1">
    <source>
        <dbReference type="ARBA" id="ARBA00023251"/>
    </source>
</evidence>
<organism evidence="3 4">
    <name type="scientific">Paenibacillus cellulosilyticus</name>
    <dbReference type="NCBI Taxonomy" id="375489"/>
    <lineage>
        <taxon>Bacteria</taxon>
        <taxon>Bacillati</taxon>
        <taxon>Bacillota</taxon>
        <taxon>Bacilli</taxon>
        <taxon>Bacillales</taxon>
        <taxon>Paenibacillaceae</taxon>
        <taxon>Paenibacillus</taxon>
    </lineage>
</organism>
<dbReference type="Pfam" id="PF13523">
    <property type="entry name" value="Acetyltransf_8"/>
    <property type="match status" value="1"/>
</dbReference>
<gene>
    <name evidence="3" type="ORF">DFQ01_13096</name>
</gene>
<dbReference type="GO" id="GO:0016410">
    <property type="term" value="F:N-acyltransferase activity"/>
    <property type="evidence" value="ECO:0007669"/>
    <property type="project" value="TreeGrafter"/>
</dbReference>
<dbReference type="Proteomes" id="UP000246635">
    <property type="component" value="Unassembled WGS sequence"/>
</dbReference>
<keyword evidence="1" id="KW-0046">Antibiotic resistance</keyword>
<dbReference type="InterPro" id="IPR016181">
    <property type="entry name" value="Acyl_CoA_acyltransferase"/>
</dbReference>
<keyword evidence="3" id="KW-0808">Transferase</keyword>
<dbReference type="PANTHER" id="PTHR31438">
    <property type="entry name" value="LYSINE N-ACYLTRANSFERASE C17G9.06C-RELATED"/>
    <property type="match status" value="1"/>
</dbReference>
<evidence type="ECO:0000313" key="3">
    <source>
        <dbReference type="EMBL" id="PWV94531.1"/>
    </source>
</evidence>
<accession>A0A2V2YQ11</accession>